<keyword evidence="4" id="KW-0489">Methyltransferase</keyword>
<dbReference type="CDD" id="cd18105">
    <property type="entry name" value="SpoU-like_MRM1"/>
    <property type="match status" value="1"/>
</dbReference>
<evidence type="ECO:0000256" key="8">
    <source>
        <dbReference type="ARBA" id="ARBA00023128"/>
    </source>
</evidence>
<feature type="region of interest" description="Disordered" evidence="10">
    <location>
        <begin position="489"/>
        <end position="551"/>
    </location>
</feature>
<comment type="subcellular location">
    <subcellularLocation>
        <location evidence="1">Mitochondrion</location>
    </subcellularLocation>
</comment>
<dbReference type="Pfam" id="PF00588">
    <property type="entry name" value="SpoU_methylase"/>
    <property type="match status" value="1"/>
</dbReference>
<feature type="compositionally biased region" description="Low complexity" evidence="10">
    <location>
        <begin position="185"/>
        <end position="196"/>
    </location>
</feature>
<feature type="compositionally biased region" description="Low complexity" evidence="10">
    <location>
        <begin position="74"/>
        <end position="85"/>
    </location>
</feature>
<feature type="compositionally biased region" description="Basic and acidic residues" evidence="10">
    <location>
        <begin position="115"/>
        <end position="129"/>
    </location>
</feature>
<organism evidence="12 13">
    <name type="scientific">Podila minutissima</name>
    <dbReference type="NCBI Taxonomy" id="64525"/>
    <lineage>
        <taxon>Eukaryota</taxon>
        <taxon>Fungi</taxon>
        <taxon>Fungi incertae sedis</taxon>
        <taxon>Mucoromycota</taxon>
        <taxon>Mortierellomycotina</taxon>
        <taxon>Mortierellomycetes</taxon>
        <taxon>Mortierellales</taxon>
        <taxon>Mortierellaceae</taxon>
        <taxon>Podila</taxon>
    </lineage>
</organism>
<feature type="compositionally biased region" description="Acidic residues" evidence="10">
    <location>
        <begin position="509"/>
        <end position="533"/>
    </location>
</feature>
<dbReference type="Proteomes" id="UP000696485">
    <property type="component" value="Unassembled WGS sequence"/>
</dbReference>
<dbReference type="InterPro" id="IPR029026">
    <property type="entry name" value="tRNA_m1G_MTases_N"/>
</dbReference>
<feature type="region of interest" description="Disordered" evidence="10">
    <location>
        <begin position="1"/>
        <end position="201"/>
    </location>
</feature>
<keyword evidence="7" id="KW-0809">Transit peptide</keyword>
<dbReference type="GO" id="GO:0005739">
    <property type="term" value="C:mitochondrion"/>
    <property type="evidence" value="ECO:0007669"/>
    <property type="project" value="UniProtKB-SubCell"/>
</dbReference>
<dbReference type="InterPro" id="IPR029028">
    <property type="entry name" value="Alpha/beta_knot_MTases"/>
</dbReference>
<dbReference type="GO" id="GO:0016435">
    <property type="term" value="F:rRNA (guanine) methyltransferase activity"/>
    <property type="evidence" value="ECO:0007669"/>
    <property type="project" value="TreeGrafter"/>
</dbReference>
<evidence type="ECO:0000256" key="4">
    <source>
        <dbReference type="ARBA" id="ARBA00022603"/>
    </source>
</evidence>
<reference evidence="12" key="1">
    <citation type="journal article" date="2020" name="Fungal Divers.">
        <title>Resolving the Mortierellaceae phylogeny through synthesis of multi-gene phylogenetics and phylogenomics.</title>
        <authorList>
            <person name="Vandepol N."/>
            <person name="Liber J."/>
            <person name="Desiro A."/>
            <person name="Na H."/>
            <person name="Kennedy M."/>
            <person name="Barry K."/>
            <person name="Grigoriev I.V."/>
            <person name="Miller A.N."/>
            <person name="O'Donnell K."/>
            <person name="Stajich J.E."/>
            <person name="Bonito G."/>
        </authorList>
    </citation>
    <scope>NUCLEOTIDE SEQUENCE</scope>
    <source>
        <strain evidence="12">NVP1</strain>
    </source>
</reference>
<name>A0A9P5SKG9_9FUNG</name>
<evidence type="ECO:0000256" key="3">
    <source>
        <dbReference type="ARBA" id="ARBA00022552"/>
    </source>
</evidence>
<dbReference type="NCBIfam" id="TIGR00186">
    <property type="entry name" value="rRNA_methyl_3"/>
    <property type="match status" value="1"/>
</dbReference>
<evidence type="ECO:0000256" key="2">
    <source>
        <dbReference type="ARBA" id="ARBA00007228"/>
    </source>
</evidence>
<dbReference type="InterPro" id="IPR013123">
    <property type="entry name" value="SpoU_subst-bd"/>
</dbReference>
<gene>
    <name evidence="12" type="ORF">BG006_008174</name>
</gene>
<proteinExistence type="inferred from homology"/>
<dbReference type="Pfam" id="PF08032">
    <property type="entry name" value="SpoU_sub_bind"/>
    <property type="match status" value="1"/>
</dbReference>
<evidence type="ECO:0000256" key="10">
    <source>
        <dbReference type="SAM" id="MobiDB-lite"/>
    </source>
</evidence>
<keyword evidence="13" id="KW-1185">Reference proteome</keyword>
<dbReference type="PANTHER" id="PTHR46103">
    <property type="entry name" value="RRNA METHYLTRANSFERASE 1, MITOCHONDRIAL"/>
    <property type="match status" value="1"/>
</dbReference>
<evidence type="ECO:0000313" key="12">
    <source>
        <dbReference type="EMBL" id="KAF9328691.1"/>
    </source>
</evidence>
<keyword evidence="8" id="KW-0496">Mitochondrion</keyword>
<dbReference type="PANTHER" id="PTHR46103:SF1">
    <property type="entry name" value="RRNA METHYLTRANSFERASE 1, MITOCHONDRIAL"/>
    <property type="match status" value="1"/>
</dbReference>
<keyword evidence="5" id="KW-0808">Transferase</keyword>
<feature type="compositionally biased region" description="Basic and acidic residues" evidence="10">
    <location>
        <begin position="18"/>
        <end position="32"/>
    </location>
</feature>
<dbReference type="Gene3D" id="3.40.1280.10">
    <property type="match status" value="1"/>
</dbReference>
<feature type="compositionally biased region" description="Low complexity" evidence="10">
    <location>
        <begin position="163"/>
        <end position="176"/>
    </location>
</feature>
<evidence type="ECO:0000256" key="5">
    <source>
        <dbReference type="ARBA" id="ARBA00022679"/>
    </source>
</evidence>
<accession>A0A9P5SKG9</accession>
<feature type="compositionally biased region" description="Basic and acidic residues" evidence="10">
    <location>
        <begin position="45"/>
        <end position="62"/>
    </location>
</feature>
<dbReference type="InterPro" id="IPR029064">
    <property type="entry name" value="Ribosomal_eL30-like_sf"/>
</dbReference>
<comment type="similarity">
    <text evidence="2">Belongs to the class IV-like SAM-binding methyltransferase superfamily. RNA methyltransferase TrmH family.</text>
</comment>
<evidence type="ECO:0000256" key="6">
    <source>
        <dbReference type="ARBA" id="ARBA00022691"/>
    </source>
</evidence>
<dbReference type="SMART" id="SM00967">
    <property type="entry name" value="SpoU_sub_bind"/>
    <property type="match status" value="1"/>
</dbReference>
<dbReference type="Gene3D" id="3.30.1330.30">
    <property type="match status" value="1"/>
</dbReference>
<dbReference type="InterPro" id="IPR047261">
    <property type="entry name" value="MRM1_MeTrfase_dom"/>
</dbReference>
<evidence type="ECO:0000256" key="1">
    <source>
        <dbReference type="ARBA" id="ARBA00004173"/>
    </source>
</evidence>
<dbReference type="InterPro" id="IPR047182">
    <property type="entry name" value="MRM1"/>
</dbReference>
<dbReference type="GO" id="GO:0003723">
    <property type="term" value="F:RNA binding"/>
    <property type="evidence" value="ECO:0007669"/>
    <property type="project" value="InterPro"/>
</dbReference>
<evidence type="ECO:0000256" key="9">
    <source>
        <dbReference type="ARBA" id="ARBA00034881"/>
    </source>
</evidence>
<dbReference type="InterPro" id="IPR001537">
    <property type="entry name" value="SpoU_MeTrfase"/>
</dbReference>
<keyword evidence="6" id="KW-0949">S-adenosyl-L-methionine</keyword>
<dbReference type="SUPFAM" id="SSF48371">
    <property type="entry name" value="ARM repeat"/>
    <property type="match status" value="1"/>
</dbReference>
<dbReference type="SUPFAM" id="SSF75217">
    <property type="entry name" value="alpha/beta knot"/>
    <property type="match status" value="1"/>
</dbReference>
<dbReference type="InterPro" id="IPR016024">
    <property type="entry name" value="ARM-type_fold"/>
</dbReference>
<feature type="compositionally biased region" description="Basic and acidic residues" evidence="10">
    <location>
        <begin position="137"/>
        <end position="159"/>
    </location>
</feature>
<dbReference type="AlphaFoldDB" id="A0A9P5SKG9"/>
<dbReference type="SUPFAM" id="SSF55315">
    <property type="entry name" value="L30e-like"/>
    <property type="match status" value="1"/>
</dbReference>
<keyword evidence="3" id="KW-0698">rRNA processing</keyword>
<feature type="domain" description="RNA 2-O ribose methyltransferase substrate binding" evidence="11">
    <location>
        <begin position="203"/>
        <end position="286"/>
    </location>
</feature>
<evidence type="ECO:0000313" key="13">
    <source>
        <dbReference type="Proteomes" id="UP000696485"/>
    </source>
</evidence>
<sequence>MTLNRHRGLSSSPMLLADRPRVETPKVSKYRVDGQSPKHIKRKGVPRDYSKAESKAESRKILDWSTKPTPEVRSASSSSPSSFYSRPTAPSSSRDNYHAPASAARGMLGTEDDPFDRIMPRDQDKESGKFGRSSFPPRDDRRDEWRSRNSDDGDRRTFKFNDNNRSSYSSSSSRSNTGERSYDASLSRTSSSPSQSMNEDHDYLYSPNVVLPALHNKMRTPYKLYYSHTLVQNRKKRKDDPVADCIEAARLASVPIVKTDKHQLNEMAGQRPHQGVVLEASKLKQNMVTGLGAVDVDNAYHLQRKASDVAFQTKSDEPPVWIALDEVVDPQNLGAILRTSMFMGVDGVIVCHKNSAPLSAVVAKASAGALEVRPTYGVTSLMKFIKNSQENGWHVVGAHVTYGSKRNRPIHQWPETGVDQPTLLVMGSEGNGLRKQIMNQCDSFIQIPCLSTIHSNVDSLNVSVATGVILSKFMGGRFLHLPQNLKKFPLRNSNGVTGQEGRELGEGTGGDDEDDEDEDVDDDDDDDEDEEEKDDKKPVVKPTASSKTLPW</sequence>
<dbReference type="InterPro" id="IPR004441">
    <property type="entry name" value="rRNA_MeTrfase_TrmH"/>
</dbReference>
<comment type="caution">
    <text evidence="12">The sequence shown here is derived from an EMBL/GenBank/DDBJ whole genome shotgun (WGS) entry which is preliminary data.</text>
</comment>
<evidence type="ECO:0000256" key="7">
    <source>
        <dbReference type="ARBA" id="ARBA00022946"/>
    </source>
</evidence>
<dbReference type="EMBL" id="JAAAUY010000541">
    <property type="protein sequence ID" value="KAF9328691.1"/>
    <property type="molecule type" value="Genomic_DNA"/>
</dbReference>
<evidence type="ECO:0000259" key="11">
    <source>
        <dbReference type="SMART" id="SM00967"/>
    </source>
</evidence>
<protein>
    <recommendedName>
        <fullName evidence="9">rRNA methyltransferase 1, mitochondrial</fullName>
    </recommendedName>
</protein>